<evidence type="ECO:0000313" key="2">
    <source>
        <dbReference type="Proteomes" id="UP001597511"/>
    </source>
</evidence>
<dbReference type="EMBL" id="JBHUOZ010000003">
    <property type="protein sequence ID" value="MFD2920253.1"/>
    <property type="molecule type" value="Genomic_DNA"/>
</dbReference>
<evidence type="ECO:0000313" key="1">
    <source>
        <dbReference type="EMBL" id="MFD2920253.1"/>
    </source>
</evidence>
<keyword evidence="2" id="KW-1185">Reference proteome</keyword>
<dbReference type="Proteomes" id="UP001597511">
    <property type="component" value="Unassembled WGS sequence"/>
</dbReference>
<sequence>MALPCLVSNGVPAQLVRRPVTASYAGTGAYSLHHTDAFSVIANTAALNRVKKFTAGVYGEQRFMLKELTHYTAAFVLPTQTGNFAVTTAYRGSTDMNEYQLGLAYARSLGKTLDMGVKFNYNGLKINGYGNASAIAVELGTVLHVTDKLHSGIQVINPFSSKFGVNKTEKLATVYVLGAGYEPSDKFFISAECIKEEKHGMVVQAGMQYRLLSFLQARAGISSGITSYWLGVGLGWRNLRLDVMTGYHNRLGLSPGIMLIYEHK</sequence>
<protein>
    <recommendedName>
        <fullName evidence="3">PorV/PorQ family protein</fullName>
    </recommendedName>
</protein>
<name>A0ABW6A7W4_9BACT</name>
<organism evidence="1 2">
    <name type="scientific">Terrimonas rubra</name>
    <dbReference type="NCBI Taxonomy" id="1035890"/>
    <lineage>
        <taxon>Bacteria</taxon>
        <taxon>Pseudomonadati</taxon>
        <taxon>Bacteroidota</taxon>
        <taxon>Chitinophagia</taxon>
        <taxon>Chitinophagales</taxon>
        <taxon>Chitinophagaceae</taxon>
        <taxon>Terrimonas</taxon>
    </lineage>
</organism>
<reference evidence="2" key="1">
    <citation type="journal article" date="2019" name="Int. J. Syst. Evol. Microbiol.">
        <title>The Global Catalogue of Microorganisms (GCM) 10K type strain sequencing project: providing services to taxonomists for standard genome sequencing and annotation.</title>
        <authorList>
            <consortium name="The Broad Institute Genomics Platform"/>
            <consortium name="The Broad Institute Genome Sequencing Center for Infectious Disease"/>
            <person name="Wu L."/>
            <person name="Ma J."/>
        </authorList>
    </citation>
    <scope>NUCLEOTIDE SEQUENCE [LARGE SCALE GENOMIC DNA]</scope>
    <source>
        <strain evidence="2">KCTC 23299</strain>
    </source>
</reference>
<gene>
    <name evidence="1" type="ORF">ACFS6H_11065</name>
</gene>
<evidence type="ECO:0008006" key="3">
    <source>
        <dbReference type="Google" id="ProtNLM"/>
    </source>
</evidence>
<comment type="caution">
    <text evidence="1">The sequence shown here is derived from an EMBL/GenBank/DDBJ whole genome shotgun (WGS) entry which is preliminary data.</text>
</comment>
<dbReference type="RefSeq" id="WP_386098298.1">
    <property type="nucleotide sequence ID" value="NZ_JBHUOZ010000003.1"/>
</dbReference>
<proteinExistence type="predicted"/>
<accession>A0ABW6A7W4</accession>